<feature type="transmembrane region" description="Helical" evidence="1">
    <location>
        <begin position="7"/>
        <end position="28"/>
    </location>
</feature>
<dbReference type="InterPro" id="IPR007445">
    <property type="entry name" value="PilO"/>
</dbReference>
<dbReference type="PANTHER" id="PTHR39555:SF1">
    <property type="entry name" value="TYPE IV PILUS INNER MEMBRANE COMPONENT PILO"/>
    <property type="match status" value="1"/>
</dbReference>
<comment type="caution">
    <text evidence="2">The sequence shown here is derived from an EMBL/GenBank/DDBJ whole genome shotgun (WGS) entry which is preliminary data.</text>
</comment>
<evidence type="ECO:0000313" key="3">
    <source>
        <dbReference type="Proteomes" id="UP000178515"/>
    </source>
</evidence>
<dbReference type="InterPro" id="IPR014717">
    <property type="entry name" value="Transl_elong_EF1B/ribsomal_bS6"/>
</dbReference>
<dbReference type="PANTHER" id="PTHR39555">
    <property type="entry name" value="FIMBRIAL ASSEMBLY PROTEIN PILO-LIKE PROTEIN-RELATED"/>
    <property type="match status" value="1"/>
</dbReference>
<dbReference type="GO" id="GO:0043107">
    <property type="term" value="P:type IV pilus-dependent motility"/>
    <property type="evidence" value="ECO:0007669"/>
    <property type="project" value="InterPro"/>
</dbReference>
<dbReference type="GO" id="GO:0043683">
    <property type="term" value="P:type IV pilus assembly"/>
    <property type="evidence" value="ECO:0007669"/>
    <property type="project" value="InterPro"/>
</dbReference>
<name>A0A1G1Z354_9BACT</name>
<dbReference type="Gene3D" id="3.30.70.60">
    <property type="match status" value="1"/>
</dbReference>
<reference evidence="2 3" key="1">
    <citation type="journal article" date="2016" name="Nat. Commun.">
        <title>Thousands of microbial genomes shed light on interconnected biogeochemical processes in an aquifer system.</title>
        <authorList>
            <person name="Anantharaman K."/>
            <person name="Brown C.T."/>
            <person name="Hug L.A."/>
            <person name="Sharon I."/>
            <person name="Castelle C.J."/>
            <person name="Probst A.J."/>
            <person name="Thomas B.C."/>
            <person name="Singh A."/>
            <person name="Wilkins M.J."/>
            <person name="Karaoz U."/>
            <person name="Brodie E.L."/>
            <person name="Williams K.H."/>
            <person name="Hubbard S.S."/>
            <person name="Banfield J.F."/>
        </authorList>
    </citation>
    <scope>NUCLEOTIDE SEQUENCE [LARGE SCALE GENOMIC DNA]</scope>
</reference>
<proteinExistence type="predicted"/>
<evidence type="ECO:0000313" key="2">
    <source>
        <dbReference type="EMBL" id="OGY59071.1"/>
    </source>
</evidence>
<dbReference type="Pfam" id="PF04350">
    <property type="entry name" value="PilO"/>
    <property type="match status" value="1"/>
</dbReference>
<evidence type="ECO:0008006" key="4">
    <source>
        <dbReference type="Google" id="ProtNLM"/>
    </source>
</evidence>
<dbReference type="AlphaFoldDB" id="A0A1G1Z354"/>
<keyword evidence="1" id="KW-1133">Transmembrane helix</keyword>
<evidence type="ECO:0000256" key="1">
    <source>
        <dbReference type="SAM" id="Phobius"/>
    </source>
</evidence>
<sequence>MGSSKKRLGTVIGGMLILLLSGMMYFLLVKPAYKEVQALRSEKESRRETLVHEQETLQEIKRVNEKYSALPRVKETFGAIVPNGEDVPSLINQIQSMAKAYNTKVDSITLQYGVSQPEKKDVEPSALKPVAALRVGLAVKGSYEGIKSFISALETNIRIMDLVSFRVNETSSGGSTQYNLTFDTYYQR</sequence>
<organism evidence="2 3">
    <name type="scientific">Candidatus Colwellbacteria bacterium RIFCSPHIGHO2_12_FULL_44_17</name>
    <dbReference type="NCBI Taxonomy" id="1797689"/>
    <lineage>
        <taxon>Bacteria</taxon>
        <taxon>Candidatus Colwelliibacteriota</taxon>
    </lineage>
</organism>
<keyword evidence="1" id="KW-0812">Transmembrane</keyword>
<dbReference type="EMBL" id="MHIX01000025">
    <property type="protein sequence ID" value="OGY59071.1"/>
    <property type="molecule type" value="Genomic_DNA"/>
</dbReference>
<keyword evidence="1" id="KW-0472">Membrane</keyword>
<gene>
    <name evidence="2" type="ORF">A3F24_00720</name>
</gene>
<dbReference type="Proteomes" id="UP000178515">
    <property type="component" value="Unassembled WGS sequence"/>
</dbReference>
<dbReference type="STRING" id="1797689.A3F24_00720"/>
<accession>A0A1G1Z354</accession>
<protein>
    <recommendedName>
        <fullName evidence="4">Pilus assembly protein PilO</fullName>
    </recommendedName>
</protein>